<keyword evidence="4 12" id="KW-0479">Metal-binding</keyword>
<evidence type="ECO:0000256" key="4">
    <source>
        <dbReference type="ARBA" id="ARBA00022723"/>
    </source>
</evidence>
<dbReference type="InterPro" id="IPR010644">
    <property type="entry name" value="ChdC/CLD"/>
</dbReference>
<feature type="active site" evidence="12">
    <location>
        <position position="143"/>
    </location>
</feature>
<feature type="binding site" evidence="12">
    <location>
        <position position="221"/>
    </location>
    <ligand>
        <name>Fe-coproporphyrin III</name>
        <dbReference type="ChEBI" id="CHEBI:68438"/>
    </ligand>
</feature>
<evidence type="ECO:0000256" key="12">
    <source>
        <dbReference type="HAMAP-Rule" id="MF_01442"/>
    </source>
</evidence>
<dbReference type="PANTHER" id="PTHR36843:SF1">
    <property type="entry name" value="COPROHEME DECARBOXYLASE"/>
    <property type="match status" value="1"/>
</dbReference>
<evidence type="ECO:0000256" key="8">
    <source>
        <dbReference type="ARBA" id="ARBA00029882"/>
    </source>
</evidence>
<accession>A0AAE5P4Z6</accession>
<evidence type="ECO:0000256" key="1">
    <source>
        <dbReference type="ARBA" id="ARBA00009276"/>
    </source>
</evidence>
<keyword evidence="3 12" id="KW-0349">Heme</keyword>
<comment type="catalytic activity">
    <reaction evidence="10">
        <text>Fe-coproporphyrin III + 2 H2O2 + 2 H(+) = heme b + 2 CO2 + 4 H2O</text>
        <dbReference type="Rhea" id="RHEA:56516"/>
        <dbReference type="ChEBI" id="CHEBI:15377"/>
        <dbReference type="ChEBI" id="CHEBI:15378"/>
        <dbReference type="ChEBI" id="CHEBI:16240"/>
        <dbReference type="ChEBI" id="CHEBI:16526"/>
        <dbReference type="ChEBI" id="CHEBI:60344"/>
        <dbReference type="ChEBI" id="CHEBI:68438"/>
        <dbReference type="EC" id="1.3.98.5"/>
    </reaction>
    <physiologicalReaction direction="left-to-right" evidence="10">
        <dbReference type="Rhea" id="RHEA:56517"/>
    </physiologicalReaction>
</comment>
<dbReference type="Gene3D" id="3.30.70.1030">
    <property type="entry name" value="Apc35880, domain 1"/>
    <property type="match status" value="2"/>
</dbReference>
<reference evidence="13 14" key="1">
    <citation type="submission" date="2017-09" db="EMBL/GenBank/DDBJ databases">
        <title>Large-scale bioinformatics analysis of Bacillus genomes uncovers conserved roles of natural products in bacterial physiology.</title>
        <authorList>
            <consortium name="Agbiome Team Llc"/>
            <person name="Bleich R.M."/>
            <person name="Kirk G.J."/>
            <person name="Santa Maria K.C."/>
            <person name="Allen S.E."/>
            <person name="Farag S."/>
            <person name="Shank E.A."/>
            <person name="Bowers A."/>
        </authorList>
    </citation>
    <scope>NUCLEOTIDE SEQUENCE [LARGE SCALE GENOMIC DNA]</scope>
    <source>
        <strain evidence="13 14">AFS003013</strain>
    </source>
</reference>
<evidence type="ECO:0000313" key="13">
    <source>
        <dbReference type="EMBL" id="PES34244.1"/>
    </source>
</evidence>
<dbReference type="RefSeq" id="WP_098278630.1">
    <property type="nucleotide sequence ID" value="NZ_CATKPS010000011.1"/>
</dbReference>
<feature type="binding site" evidence="12">
    <location>
        <position position="183"/>
    </location>
    <ligand>
        <name>Fe-coproporphyrin III</name>
        <dbReference type="ChEBI" id="CHEBI:68438"/>
    </ligand>
</feature>
<dbReference type="HAMAP" id="MF_01442">
    <property type="entry name" value="Coproheme_decarbox_1"/>
    <property type="match status" value="1"/>
</dbReference>
<comment type="function">
    <text evidence="12">Involved in coproporphyrin-dependent heme b biosynthesis. Catalyzes the decarboxylation of Fe-coproporphyrin III (coproheme) to heme b (protoheme IX), the last step of the pathway. The reaction occurs in a stepwise manner with a three-propionate intermediate.</text>
</comment>
<comment type="similarity">
    <text evidence="1 12">Belongs to the ChdC family. Type 1 subfamily.</text>
</comment>
<dbReference type="NCBIfam" id="NF008913">
    <property type="entry name" value="PRK12276.1"/>
    <property type="match status" value="1"/>
</dbReference>
<evidence type="ECO:0000256" key="6">
    <source>
        <dbReference type="ARBA" id="ARBA00023004"/>
    </source>
</evidence>
<comment type="caution">
    <text evidence="13">The sequence shown here is derived from an EMBL/GenBank/DDBJ whole genome shotgun (WGS) entry which is preliminary data.</text>
</comment>
<comment type="catalytic activity">
    <reaction evidence="12">
        <text>harderoheme III + H2O2 + H(+) = heme b + CO2 + 2 H2O</text>
        <dbReference type="Rhea" id="RHEA:57944"/>
        <dbReference type="ChEBI" id="CHEBI:15377"/>
        <dbReference type="ChEBI" id="CHEBI:15378"/>
        <dbReference type="ChEBI" id="CHEBI:16240"/>
        <dbReference type="ChEBI" id="CHEBI:16526"/>
        <dbReference type="ChEBI" id="CHEBI:60344"/>
        <dbReference type="ChEBI" id="CHEBI:142463"/>
    </reaction>
</comment>
<evidence type="ECO:0000256" key="10">
    <source>
        <dbReference type="ARBA" id="ARBA00049896"/>
    </source>
</evidence>
<dbReference type="GO" id="GO:0046872">
    <property type="term" value="F:metal ion binding"/>
    <property type="evidence" value="ECO:0007669"/>
    <property type="project" value="UniProtKB-KW"/>
</dbReference>
<dbReference type="AlphaFoldDB" id="A0AAE5P4Z6"/>
<keyword evidence="6 12" id="KW-0408">Iron</keyword>
<evidence type="ECO:0000256" key="7">
    <source>
        <dbReference type="ARBA" id="ARBA00023133"/>
    </source>
</evidence>
<name>A0AAE5P4Z6_PRIMG</name>
<feature type="binding site" evidence="12">
    <location>
        <begin position="143"/>
        <end position="147"/>
    </location>
    <ligand>
        <name>Fe-coproporphyrin III</name>
        <dbReference type="ChEBI" id="CHEBI:68438"/>
    </ligand>
</feature>
<dbReference type="SUPFAM" id="SSF54909">
    <property type="entry name" value="Dimeric alpha+beta barrel"/>
    <property type="match status" value="1"/>
</dbReference>
<dbReference type="PANTHER" id="PTHR36843">
    <property type="entry name" value="HEME-DEPENDENT PEROXIDASE YWFI-RELATED"/>
    <property type="match status" value="1"/>
</dbReference>
<dbReference type="EMBL" id="NTYW01000031">
    <property type="protein sequence ID" value="PES34244.1"/>
    <property type="molecule type" value="Genomic_DNA"/>
</dbReference>
<proteinExistence type="inferred from homology"/>
<evidence type="ECO:0000256" key="9">
    <source>
        <dbReference type="ARBA" id="ARBA00030236"/>
    </source>
</evidence>
<organism evidence="13 14">
    <name type="scientific">Priestia megaterium</name>
    <name type="common">Bacillus megaterium</name>
    <dbReference type="NCBI Taxonomy" id="1404"/>
    <lineage>
        <taxon>Bacteria</taxon>
        <taxon>Bacillati</taxon>
        <taxon>Bacillota</taxon>
        <taxon>Bacilli</taxon>
        <taxon>Bacillales</taxon>
        <taxon>Bacillaceae</taxon>
        <taxon>Priestia</taxon>
    </lineage>
</organism>
<protein>
    <recommendedName>
        <fullName evidence="2 12">Coproheme decarboxylase</fullName>
        <ecNumber evidence="11 12">1.3.98.5</ecNumber>
    </recommendedName>
    <alternativeName>
        <fullName evidence="8 12">Coproheme III oxidative decarboxylase</fullName>
    </alternativeName>
    <alternativeName>
        <fullName evidence="9 12">Hydrogen peroxide-dependent heme synthase</fullName>
    </alternativeName>
</protein>
<dbReference type="GO" id="GO:0016634">
    <property type="term" value="F:oxidoreductase activity, acting on the CH-CH group of donors, oxygen as acceptor"/>
    <property type="evidence" value="ECO:0007669"/>
    <property type="project" value="UniProtKB-UniRule"/>
</dbReference>
<feature type="binding site" evidence="12">
    <location>
        <position position="129"/>
    </location>
    <ligand>
        <name>Fe-coproporphyrin III</name>
        <dbReference type="ChEBI" id="CHEBI:68438"/>
    </ligand>
</feature>
<sequence>MNQSVQTLDGWYCLQVFYKFNWKTWKLLSSDERQVALDEFIKMRETWHITEDKKEGSFGVFQVTGHKADIMLMFLRSNMEELNDIENSLNKTKLARYMVPATSYVSVVELSNYLAKGENPYENPKIQARLYPILPDTKYICFYPMNKRRQENDNWYVLPIEERNQMMRSHSMIGRSYAGKVKQIILGSVGLDDFEWGVALFADDVLQFKKLIYEMRFDEVSARYGEFGSFFVGQTLSKEKITRLLHI</sequence>
<dbReference type="EC" id="1.3.98.5" evidence="11 12"/>
<keyword evidence="7 12" id="KW-0350">Heme biosynthesis</keyword>
<evidence type="ECO:0000256" key="5">
    <source>
        <dbReference type="ARBA" id="ARBA00023002"/>
    </source>
</evidence>
<evidence type="ECO:0000256" key="11">
    <source>
        <dbReference type="ARBA" id="ARBA00050019"/>
    </source>
</evidence>
<evidence type="ECO:0000256" key="2">
    <source>
        <dbReference type="ARBA" id="ARBA00014413"/>
    </source>
</evidence>
<dbReference type="Proteomes" id="UP000220341">
    <property type="component" value="Unassembled WGS sequence"/>
</dbReference>
<evidence type="ECO:0000313" key="14">
    <source>
        <dbReference type="Proteomes" id="UP000220341"/>
    </source>
</evidence>
<dbReference type="GO" id="GO:0006785">
    <property type="term" value="P:heme B biosynthetic process"/>
    <property type="evidence" value="ECO:0007669"/>
    <property type="project" value="UniProtKB-UniRule"/>
</dbReference>
<dbReference type="InterPro" id="IPR011008">
    <property type="entry name" value="Dimeric_a/b-barrel"/>
</dbReference>
<gene>
    <name evidence="12" type="primary">chdC</name>
    <name evidence="13" type="ORF">CN497_20640</name>
</gene>
<feature type="binding site" description="axial binding residue" evidence="12">
    <location>
        <position position="170"/>
    </location>
    <ligand>
        <name>Fe-coproporphyrin III</name>
        <dbReference type="ChEBI" id="CHEBI:68438"/>
    </ligand>
    <ligandPart>
        <name>Fe</name>
        <dbReference type="ChEBI" id="CHEBI:18248"/>
    </ligandPart>
</feature>
<dbReference type="InterPro" id="IPR031332">
    <property type="entry name" value="CHDC"/>
</dbReference>
<comment type="cofactor">
    <cofactor evidence="12">
        <name>Fe-coproporphyrin III</name>
        <dbReference type="ChEBI" id="CHEBI:68438"/>
    </cofactor>
    <text evidence="12">Fe-coproporphyrin III acts as both substrate and redox cofactor.</text>
</comment>
<keyword evidence="5 12" id="KW-0560">Oxidoreductase</keyword>
<comment type="pathway">
    <text evidence="12">Porphyrin-containing compound metabolism; protoheme biosynthesis.</text>
</comment>
<keyword evidence="13" id="KW-0575">Peroxidase</keyword>
<dbReference type="GO" id="GO:0004601">
    <property type="term" value="F:peroxidase activity"/>
    <property type="evidence" value="ECO:0007669"/>
    <property type="project" value="UniProtKB-KW"/>
</dbReference>
<evidence type="ECO:0000256" key="3">
    <source>
        <dbReference type="ARBA" id="ARBA00022617"/>
    </source>
</evidence>
<comment type="catalytic activity">
    <reaction evidence="12">
        <text>Fe-coproporphyrin III + H2O2 + H(+) = harderoheme III + CO2 + 2 H2O</text>
        <dbReference type="Rhea" id="RHEA:57940"/>
        <dbReference type="ChEBI" id="CHEBI:15377"/>
        <dbReference type="ChEBI" id="CHEBI:15378"/>
        <dbReference type="ChEBI" id="CHEBI:16240"/>
        <dbReference type="ChEBI" id="CHEBI:16526"/>
        <dbReference type="ChEBI" id="CHEBI:68438"/>
        <dbReference type="ChEBI" id="CHEBI:142463"/>
    </reaction>
</comment>
<dbReference type="Pfam" id="PF06778">
    <property type="entry name" value="Chlor_dismutase"/>
    <property type="match status" value="1"/>
</dbReference>
<dbReference type="GO" id="GO:0020037">
    <property type="term" value="F:heme binding"/>
    <property type="evidence" value="ECO:0007669"/>
    <property type="project" value="InterPro"/>
</dbReference>